<gene>
    <name evidence="1" type="ORF">ACFPN2_34760</name>
</gene>
<proteinExistence type="predicted"/>
<reference evidence="2" key="1">
    <citation type="journal article" date="2019" name="Int. J. Syst. Evol. Microbiol.">
        <title>The Global Catalogue of Microorganisms (GCM) 10K type strain sequencing project: providing services to taxonomists for standard genome sequencing and annotation.</title>
        <authorList>
            <consortium name="The Broad Institute Genomics Platform"/>
            <consortium name="The Broad Institute Genome Sequencing Center for Infectious Disease"/>
            <person name="Wu L."/>
            <person name="Ma J."/>
        </authorList>
    </citation>
    <scope>NUCLEOTIDE SEQUENCE [LARGE SCALE GENOMIC DNA]</scope>
    <source>
        <strain evidence="2">CGMCC 1.10759</strain>
    </source>
</reference>
<sequence>MQTPASAEPQKCTFHIAAFGVDGSLVGMDMWSSERLSGQWLAICREYLNQHGSSFDEPWSGKLSHIRTKLTAARGAALVTFSAHGRIVSSLALASGASQVTEKSVLEMFVNSLRQTQLVRVAARTQEPFQQVLQIAERPVMIVVPWADEAISEQDHTLVRELSIHLAAAFFLRPS</sequence>
<keyword evidence="2" id="KW-1185">Reference proteome</keyword>
<evidence type="ECO:0000313" key="2">
    <source>
        <dbReference type="Proteomes" id="UP001595904"/>
    </source>
</evidence>
<comment type="caution">
    <text evidence="1">The sequence shown here is derived from an EMBL/GenBank/DDBJ whole genome shotgun (WGS) entry which is preliminary data.</text>
</comment>
<organism evidence="1 2">
    <name type="scientific">Steroidobacter flavus</name>
    <dbReference type="NCBI Taxonomy" id="1842136"/>
    <lineage>
        <taxon>Bacteria</taxon>
        <taxon>Pseudomonadati</taxon>
        <taxon>Pseudomonadota</taxon>
        <taxon>Gammaproteobacteria</taxon>
        <taxon>Steroidobacterales</taxon>
        <taxon>Steroidobacteraceae</taxon>
        <taxon>Steroidobacter</taxon>
    </lineage>
</organism>
<evidence type="ECO:0000313" key="1">
    <source>
        <dbReference type="EMBL" id="MFC4314278.1"/>
    </source>
</evidence>
<accession>A0ABV8T3P1</accession>
<protein>
    <submittedName>
        <fullName evidence="1">Uncharacterized protein</fullName>
    </submittedName>
</protein>
<dbReference type="RefSeq" id="WP_380605330.1">
    <property type="nucleotide sequence ID" value="NZ_JBHSDU010000015.1"/>
</dbReference>
<dbReference type="Proteomes" id="UP001595904">
    <property type="component" value="Unassembled WGS sequence"/>
</dbReference>
<name>A0ABV8T3P1_9GAMM</name>
<dbReference type="EMBL" id="JBHSDU010000015">
    <property type="protein sequence ID" value="MFC4314278.1"/>
    <property type="molecule type" value="Genomic_DNA"/>
</dbReference>